<evidence type="ECO:0000313" key="16">
    <source>
        <dbReference type="Proteomes" id="UP000294480"/>
    </source>
</evidence>
<keyword evidence="9 12" id="KW-1133">Transmembrane helix</keyword>
<dbReference type="PANTHER" id="PTHR30009:SF4">
    <property type="entry name" value="PTS SYSTEM N-ACETYLGLUCOSAMINE-SPECIFIC EIICBA COMPONENT"/>
    <property type="match status" value="1"/>
</dbReference>
<evidence type="ECO:0000256" key="4">
    <source>
        <dbReference type="ARBA" id="ARBA00022597"/>
    </source>
</evidence>
<dbReference type="Pfam" id="PF02378">
    <property type="entry name" value="PTS_EIIC"/>
    <property type="match status" value="1"/>
</dbReference>
<comment type="caution">
    <text evidence="15">The sequence shown here is derived from an EMBL/GenBank/DDBJ whole genome shotgun (WGS) entry which is preliminary data.</text>
</comment>
<dbReference type="CDD" id="cd00212">
    <property type="entry name" value="PTS_IIB_glc"/>
    <property type="match status" value="1"/>
</dbReference>
<keyword evidence="16" id="KW-1185">Reference proteome</keyword>
<evidence type="ECO:0000256" key="12">
    <source>
        <dbReference type="SAM" id="Phobius"/>
    </source>
</evidence>
<dbReference type="GO" id="GO:0090563">
    <property type="term" value="F:protein-phosphocysteine-sugar phosphotransferase activity"/>
    <property type="evidence" value="ECO:0007669"/>
    <property type="project" value="TreeGrafter"/>
</dbReference>
<dbReference type="PROSITE" id="PS01035">
    <property type="entry name" value="PTS_EIIB_TYPE_1_CYS"/>
    <property type="match status" value="1"/>
</dbReference>
<dbReference type="NCBIfam" id="TIGR00826">
    <property type="entry name" value="EIIB_glc"/>
    <property type="match status" value="1"/>
</dbReference>
<feature type="domain" description="PTS EIIC type-1" evidence="14">
    <location>
        <begin position="4"/>
        <end position="392"/>
    </location>
</feature>
<feature type="transmembrane region" description="Helical" evidence="12">
    <location>
        <begin position="113"/>
        <end position="136"/>
    </location>
</feature>
<dbReference type="GO" id="GO:0015764">
    <property type="term" value="P:N-acetylglucosamine transport"/>
    <property type="evidence" value="ECO:0007669"/>
    <property type="project" value="TreeGrafter"/>
</dbReference>
<feature type="transmembrane region" description="Helical" evidence="12">
    <location>
        <begin position="156"/>
        <end position="179"/>
    </location>
</feature>
<dbReference type="PROSITE" id="PS51098">
    <property type="entry name" value="PTS_EIIB_TYPE_1"/>
    <property type="match status" value="1"/>
</dbReference>
<evidence type="ECO:0000256" key="8">
    <source>
        <dbReference type="ARBA" id="ARBA00022777"/>
    </source>
</evidence>
<dbReference type="PROSITE" id="PS51103">
    <property type="entry name" value="PTS_EIIC_TYPE_1"/>
    <property type="match status" value="1"/>
</dbReference>
<reference evidence="15 16" key="1">
    <citation type="submission" date="2019-03" db="EMBL/GenBank/DDBJ databases">
        <title>Genomic Encyclopedia of Type Strains, Phase IV (KMG-IV): sequencing the most valuable type-strain genomes for metagenomic binning, comparative biology and taxonomic classification.</title>
        <authorList>
            <person name="Goeker M."/>
        </authorList>
    </citation>
    <scope>NUCLEOTIDE SEQUENCE [LARGE SCALE GENOMIC DNA]</scope>
    <source>
        <strain evidence="15 16">DSM 102852</strain>
    </source>
</reference>
<dbReference type="InterPro" id="IPR050429">
    <property type="entry name" value="PTS_Glucose_EIICBA"/>
</dbReference>
<dbReference type="InterPro" id="IPR013013">
    <property type="entry name" value="PTS_EIIC_1"/>
</dbReference>
<dbReference type="Pfam" id="PF00367">
    <property type="entry name" value="PTS_EIIB"/>
    <property type="match status" value="1"/>
</dbReference>
<evidence type="ECO:0000259" key="14">
    <source>
        <dbReference type="PROSITE" id="PS51103"/>
    </source>
</evidence>
<evidence type="ECO:0000256" key="5">
    <source>
        <dbReference type="ARBA" id="ARBA00022679"/>
    </source>
</evidence>
<name>A0A4R6YA53_9BURK</name>
<dbReference type="GO" id="GO:0005886">
    <property type="term" value="C:plasma membrane"/>
    <property type="evidence" value="ECO:0007669"/>
    <property type="project" value="UniProtKB-SubCell"/>
</dbReference>
<dbReference type="EMBL" id="SNZE01000004">
    <property type="protein sequence ID" value="TDR32412.1"/>
    <property type="molecule type" value="Genomic_DNA"/>
</dbReference>
<keyword evidence="7 12" id="KW-0812">Transmembrane</keyword>
<keyword evidence="8" id="KW-0418">Kinase</keyword>
<keyword evidence="6" id="KW-0598">Phosphotransferase system</keyword>
<dbReference type="GO" id="GO:0015572">
    <property type="term" value="F:N-acetylglucosamine transmembrane transporter activity"/>
    <property type="evidence" value="ECO:0007669"/>
    <property type="project" value="InterPro"/>
</dbReference>
<dbReference type="OrthoDB" id="7571469at2"/>
<feature type="transmembrane region" description="Helical" evidence="12">
    <location>
        <begin position="283"/>
        <end position="300"/>
    </location>
</feature>
<dbReference type="AlphaFoldDB" id="A0A4R6YA53"/>
<dbReference type="GO" id="GO:0009401">
    <property type="term" value="P:phosphoenolpyruvate-dependent sugar phosphotransferase system"/>
    <property type="evidence" value="ECO:0007669"/>
    <property type="project" value="UniProtKB-KW"/>
</dbReference>
<keyword evidence="2" id="KW-0813">Transport</keyword>
<keyword evidence="10 12" id="KW-0472">Membrane</keyword>
<dbReference type="InterPro" id="IPR010974">
    <property type="entry name" value="PTS_IIBC_nag"/>
</dbReference>
<feature type="transmembrane region" description="Helical" evidence="12">
    <location>
        <begin position="306"/>
        <end position="328"/>
    </location>
</feature>
<dbReference type="InterPro" id="IPR001996">
    <property type="entry name" value="PTS_IIB_1"/>
</dbReference>
<evidence type="ECO:0000256" key="3">
    <source>
        <dbReference type="ARBA" id="ARBA00022475"/>
    </source>
</evidence>
<dbReference type="GO" id="GO:0008982">
    <property type="term" value="F:protein-N(PI)-phosphohistidine-sugar phosphotransferase activity"/>
    <property type="evidence" value="ECO:0007669"/>
    <property type="project" value="InterPro"/>
</dbReference>
<dbReference type="RefSeq" id="WP_133619272.1">
    <property type="nucleotide sequence ID" value="NZ_SNZE01000004.1"/>
</dbReference>
<gene>
    <name evidence="15" type="ORF">DFR44_104131</name>
</gene>
<evidence type="ECO:0000256" key="9">
    <source>
        <dbReference type="ARBA" id="ARBA00022989"/>
    </source>
</evidence>
<dbReference type="GO" id="GO:0019866">
    <property type="term" value="C:organelle inner membrane"/>
    <property type="evidence" value="ECO:0007669"/>
    <property type="project" value="InterPro"/>
</dbReference>
<dbReference type="InterPro" id="IPR003352">
    <property type="entry name" value="PTS_EIIC"/>
</dbReference>
<dbReference type="PANTHER" id="PTHR30009">
    <property type="entry name" value="CYTOCHROME C-TYPE SYNTHESIS PROTEIN AND PTS TRANSMEMBRANE COMPONENT"/>
    <property type="match status" value="1"/>
</dbReference>
<keyword evidence="4" id="KW-0762">Sugar transport</keyword>
<proteinExistence type="predicted"/>
<protein>
    <submittedName>
        <fullName evidence="15">PTS system N-acetylglucosamine-specific IIB component (Glc family) /PTS system N-acetylglucosamine-specific IIC component (Glc family)</fullName>
    </submittedName>
</protein>
<keyword evidence="3" id="KW-1003">Cell membrane</keyword>
<dbReference type="Proteomes" id="UP000294480">
    <property type="component" value="Unassembled WGS sequence"/>
</dbReference>
<dbReference type="NCBIfam" id="TIGR01998">
    <property type="entry name" value="PTS-II-BC-nag"/>
    <property type="match status" value="1"/>
</dbReference>
<keyword evidence="5" id="KW-0808">Transferase</keyword>
<evidence type="ECO:0000256" key="10">
    <source>
        <dbReference type="ARBA" id="ARBA00023136"/>
    </source>
</evidence>
<evidence type="ECO:0000256" key="6">
    <source>
        <dbReference type="ARBA" id="ARBA00022683"/>
    </source>
</evidence>
<sequence>MSIMNRLNGLQQLGRALMLPIAVLPVAGLLLRLGQPDLLNIKVMAQAGDAIFGNLALIFAIGVAVGFAKENNGTAGLAGAIGFLVLTAVLKAMPDTLLQYEAFKSFVQMDEKGQPVVLNMGVLAGIIAGISAGMLYNKYKDFKLPPYLAFFSGKRFVPIVTGFSMLFVGVVAGFVWPWIQLGIDHVGHWLIGAGGVGLFIYGVLNRLLLVTGLHHILNSFIWFVFGNYTDVAGKVATGDLNRFFAGDPTAGAFMAGFFPIMMFGLPAACYAMYRCAKPENRPVVGGVLLSMGLTSFLTGVTEPVEFAFMFLAPVLYAIHAVLTGISLAVMHALDVRLGFTFSAGLFDYVLSGNKGQNPLLLLPVGAVYALVYYGLFTFFIKKFNLMTIGREDKTESQTQTSAASNSSRGEAFVAALGGAGNLKAVDACTTRLRLTVVNNATIDEAALKTLGSRGLIKLSDTNIQVVIGPEVDIISDEIRAALGAGQAGEGQQTQASDDYSMTKTILNHLDWSRALGGDDNVHSIKLVAGGRLRVALRDSARINQTALKGLGVQGIMKVSDTVVQLLVDKKRLPR</sequence>
<feature type="transmembrane region" description="Helical" evidence="12">
    <location>
        <begin position="185"/>
        <end position="204"/>
    </location>
</feature>
<evidence type="ECO:0000256" key="7">
    <source>
        <dbReference type="ARBA" id="ARBA00022692"/>
    </source>
</evidence>
<evidence type="ECO:0000256" key="11">
    <source>
        <dbReference type="PROSITE-ProRule" id="PRU00421"/>
    </source>
</evidence>
<evidence type="ECO:0000313" key="15">
    <source>
        <dbReference type="EMBL" id="TDR32412.1"/>
    </source>
</evidence>
<feature type="transmembrane region" description="Helical" evidence="12">
    <location>
        <begin position="12"/>
        <end position="31"/>
    </location>
</feature>
<feature type="transmembrane region" description="Helical" evidence="12">
    <location>
        <begin position="75"/>
        <end position="93"/>
    </location>
</feature>
<feature type="transmembrane region" description="Helical" evidence="12">
    <location>
        <begin position="359"/>
        <end position="380"/>
    </location>
</feature>
<evidence type="ECO:0000259" key="13">
    <source>
        <dbReference type="PROSITE" id="PS51098"/>
    </source>
</evidence>
<dbReference type="SUPFAM" id="SSF55604">
    <property type="entry name" value="Glucose permease domain IIB"/>
    <property type="match status" value="2"/>
</dbReference>
<organism evidence="15 16">
    <name type="scientific">Hydromonas duriensis</name>
    <dbReference type="NCBI Taxonomy" id="1527608"/>
    <lineage>
        <taxon>Bacteria</taxon>
        <taxon>Pseudomonadati</taxon>
        <taxon>Pseudomonadota</taxon>
        <taxon>Betaproteobacteria</taxon>
        <taxon>Burkholderiales</taxon>
        <taxon>Burkholderiaceae</taxon>
        <taxon>Hydromonas</taxon>
    </lineage>
</organism>
<dbReference type="InterPro" id="IPR036878">
    <property type="entry name" value="Glu_permease_IIB"/>
</dbReference>
<evidence type="ECO:0000256" key="1">
    <source>
        <dbReference type="ARBA" id="ARBA00004651"/>
    </source>
</evidence>
<evidence type="ECO:0000256" key="2">
    <source>
        <dbReference type="ARBA" id="ARBA00022448"/>
    </source>
</evidence>
<dbReference type="Gene3D" id="3.30.1360.60">
    <property type="entry name" value="Glucose permease domain IIB"/>
    <property type="match status" value="2"/>
</dbReference>
<comment type="subcellular location">
    <subcellularLocation>
        <location evidence="1">Cell membrane</location>
        <topology evidence="1">Multi-pass membrane protein</topology>
    </subcellularLocation>
</comment>
<feature type="transmembrane region" description="Helical" evidence="12">
    <location>
        <begin position="211"/>
        <end position="229"/>
    </location>
</feature>
<dbReference type="InterPro" id="IPR018113">
    <property type="entry name" value="PTrfase_EIIB_Cys"/>
</dbReference>
<dbReference type="GO" id="GO:0016301">
    <property type="term" value="F:kinase activity"/>
    <property type="evidence" value="ECO:0007669"/>
    <property type="project" value="UniProtKB-KW"/>
</dbReference>
<feature type="active site" description="Phosphocysteine intermediate; for EIIB activity" evidence="11">
    <location>
        <position position="428"/>
    </location>
</feature>
<feature type="domain" description="PTS EIIB type-1" evidence="13">
    <location>
        <begin position="406"/>
        <end position="488"/>
    </location>
</feature>
<feature type="transmembrane region" description="Helical" evidence="12">
    <location>
        <begin position="51"/>
        <end position="68"/>
    </location>
</feature>
<feature type="transmembrane region" description="Helical" evidence="12">
    <location>
        <begin position="249"/>
        <end position="271"/>
    </location>
</feature>
<accession>A0A4R6YA53</accession>